<protein>
    <submittedName>
        <fullName evidence="2">Uncharacterized protein</fullName>
    </submittedName>
</protein>
<evidence type="ECO:0000313" key="3">
    <source>
        <dbReference type="Proteomes" id="UP000642748"/>
    </source>
</evidence>
<organism evidence="2 3">
    <name type="scientific">Rugosimonospora africana</name>
    <dbReference type="NCBI Taxonomy" id="556532"/>
    <lineage>
        <taxon>Bacteria</taxon>
        <taxon>Bacillati</taxon>
        <taxon>Actinomycetota</taxon>
        <taxon>Actinomycetes</taxon>
        <taxon>Micromonosporales</taxon>
        <taxon>Micromonosporaceae</taxon>
        <taxon>Rugosimonospora</taxon>
    </lineage>
</organism>
<sequence length="66" mass="7211">MTRHAENRLLTAAPNGYDRRVGPIERATHEPVARAATGHGRAPMVTNRAAATRRVLDTVPEIKTPN</sequence>
<evidence type="ECO:0000256" key="1">
    <source>
        <dbReference type="SAM" id="MobiDB-lite"/>
    </source>
</evidence>
<accession>A0A8J3VN04</accession>
<gene>
    <name evidence="2" type="ORF">Raf01_06620</name>
</gene>
<name>A0A8J3VN04_9ACTN</name>
<feature type="region of interest" description="Disordered" evidence="1">
    <location>
        <begin position="1"/>
        <end position="20"/>
    </location>
</feature>
<dbReference type="AlphaFoldDB" id="A0A8J3VN04"/>
<reference evidence="2" key="1">
    <citation type="submission" date="2021-01" db="EMBL/GenBank/DDBJ databases">
        <title>Whole genome shotgun sequence of Rugosimonospora africana NBRC 104875.</title>
        <authorList>
            <person name="Komaki H."/>
            <person name="Tamura T."/>
        </authorList>
    </citation>
    <scope>NUCLEOTIDE SEQUENCE</scope>
    <source>
        <strain evidence="2">NBRC 104875</strain>
    </source>
</reference>
<dbReference type="Proteomes" id="UP000642748">
    <property type="component" value="Unassembled WGS sequence"/>
</dbReference>
<keyword evidence="3" id="KW-1185">Reference proteome</keyword>
<dbReference type="EMBL" id="BONZ01000007">
    <property type="protein sequence ID" value="GIH12490.1"/>
    <property type="molecule type" value="Genomic_DNA"/>
</dbReference>
<comment type="caution">
    <text evidence="2">The sequence shown here is derived from an EMBL/GenBank/DDBJ whole genome shotgun (WGS) entry which is preliminary data.</text>
</comment>
<proteinExistence type="predicted"/>
<evidence type="ECO:0000313" key="2">
    <source>
        <dbReference type="EMBL" id="GIH12490.1"/>
    </source>
</evidence>